<keyword evidence="3" id="KW-1185">Reference proteome</keyword>
<evidence type="ECO:0000313" key="2">
    <source>
        <dbReference type="EMBL" id="KMO70766.1"/>
    </source>
</evidence>
<proteinExistence type="predicted"/>
<dbReference type="EMBL" id="JYNL01000064">
    <property type="protein sequence ID" value="KMO70766.1"/>
    <property type="molecule type" value="Genomic_DNA"/>
</dbReference>
<name>A0A0J6YD50_9MYCO</name>
<evidence type="ECO:0000256" key="1">
    <source>
        <dbReference type="SAM" id="MobiDB-lite"/>
    </source>
</evidence>
<feature type="region of interest" description="Disordered" evidence="1">
    <location>
        <begin position="230"/>
        <end position="250"/>
    </location>
</feature>
<protein>
    <submittedName>
        <fullName evidence="2">Uncharacterized protein</fullName>
    </submittedName>
</protein>
<evidence type="ECO:0000313" key="3">
    <source>
        <dbReference type="Proteomes" id="UP000036513"/>
    </source>
</evidence>
<reference evidence="2 3" key="1">
    <citation type="journal article" date="2015" name="Genome Biol. Evol.">
        <title>Characterization of Three Mycobacterium spp. with Potential Use in Bioremediation by Genome Sequencing and Comparative Genomics.</title>
        <authorList>
            <person name="Das S."/>
            <person name="Pettersson B.M."/>
            <person name="Behra P.R."/>
            <person name="Ramesh M."/>
            <person name="Dasgupta S."/>
            <person name="Bhattacharya A."/>
            <person name="Kirsebom L.A."/>
        </authorList>
    </citation>
    <scope>NUCLEOTIDE SEQUENCE [LARGE SCALE GENOMIC DNA]</scope>
    <source>
        <strain evidence="2 3">DSM 43826</strain>
    </source>
</reference>
<gene>
    <name evidence="2" type="ORF">MCHLDSM_05659</name>
</gene>
<organism evidence="2 3">
    <name type="scientific">Mycolicibacterium chlorophenolicum</name>
    <dbReference type="NCBI Taxonomy" id="37916"/>
    <lineage>
        <taxon>Bacteria</taxon>
        <taxon>Bacillati</taxon>
        <taxon>Actinomycetota</taxon>
        <taxon>Actinomycetes</taxon>
        <taxon>Mycobacteriales</taxon>
        <taxon>Mycobacteriaceae</taxon>
        <taxon>Mycolicibacterium</taxon>
    </lineage>
</organism>
<dbReference type="STRING" id="37916.MCHLDSM_05659"/>
<dbReference type="Proteomes" id="UP000036513">
    <property type="component" value="Unassembled WGS sequence"/>
</dbReference>
<dbReference type="AlphaFoldDB" id="A0A0J6YD50"/>
<accession>A0A0J6YD50</accession>
<sequence>MGVALGGRQVEVIFVGASGHGDVEVLAGEHVRADDVAGASSSAPACGQSLRGVDGGRVAQCDVLGDVVRRQRDDAPAAQMPGFHAAFRQDVGDGVAVTVAHEVVASDRDPPVVLAGADGVADAGVQLVGQHHRGGRRRVRIRGEAIGAGPGVELVDDVVGGGEQDGISAGGLVGAPRLIGHVGGGLVGADMDAVMVDVKADSGRVGVMQRESGCGLGGRLEPHHFAQGERVGGFGDVAQNAAGRDRGELP</sequence>
<comment type="caution">
    <text evidence="2">The sequence shown here is derived from an EMBL/GenBank/DDBJ whole genome shotgun (WGS) entry which is preliminary data.</text>
</comment>